<dbReference type="InterPro" id="IPR001138">
    <property type="entry name" value="Zn2Cys6_DnaBD"/>
</dbReference>
<dbReference type="Proteomes" id="UP000054771">
    <property type="component" value="Unassembled WGS sequence"/>
</dbReference>
<dbReference type="PROSITE" id="PS00463">
    <property type="entry name" value="ZN2_CY6_FUNGAL_1"/>
    <property type="match status" value="1"/>
</dbReference>
<dbReference type="PANTHER" id="PTHR47655:SF4">
    <property type="entry name" value="ZN(II)2CYS6 TRANSCRIPTION FACTOR (EUROFUNG)"/>
    <property type="match status" value="1"/>
</dbReference>
<evidence type="ECO:0000256" key="2">
    <source>
        <dbReference type="ARBA" id="ARBA00023125"/>
    </source>
</evidence>
<gene>
    <name evidence="6" type="ORF">ASPCAL09055</name>
</gene>
<name>A0A0U5GUE7_ASPCI</name>
<keyword evidence="1" id="KW-0805">Transcription regulation</keyword>
<dbReference type="STRING" id="454130.A0A0U5GUE7"/>
<evidence type="ECO:0000313" key="6">
    <source>
        <dbReference type="EMBL" id="CEN62420.1"/>
    </source>
</evidence>
<accession>A0A0U5GUE7</accession>
<dbReference type="InterPro" id="IPR052783">
    <property type="entry name" value="Metabolic/Drug-Res_Regulator"/>
</dbReference>
<dbReference type="OrthoDB" id="4151048at2759"/>
<dbReference type="SUPFAM" id="SSF57701">
    <property type="entry name" value="Zn2/Cys6 DNA-binding domain"/>
    <property type="match status" value="1"/>
</dbReference>
<evidence type="ECO:0000256" key="3">
    <source>
        <dbReference type="ARBA" id="ARBA00023163"/>
    </source>
</evidence>
<dbReference type="OMA" id="LCPKSHI"/>
<keyword evidence="2" id="KW-0238">DNA-binding</keyword>
<dbReference type="SMART" id="SM00066">
    <property type="entry name" value="GAL4"/>
    <property type="match status" value="1"/>
</dbReference>
<evidence type="ECO:0000313" key="7">
    <source>
        <dbReference type="Proteomes" id="UP000054771"/>
    </source>
</evidence>
<evidence type="ECO:0000259" key="5">
    <source>
        <dbReference type="PROSITE" id="PS50048"/>
    </source>
</evidence>
<dbReference type="PANTHER" id="PTHR47655">
    <property type="entry name" value="QUINIC ACID UTILIZATION ACTIVATOR"/>
    <property type="match status" value="1"/>
</dbReference>
<reference evidence="7" key="1">
    <citation type="journal article" date="2016" name="Genome Announc.">
        <title>Draft genome sequences of fungus Aspergillus calidoustus.</title>
        <authorList>
            <person name="Horn F."/>
            <person name="Linde J."/>
            <person name="Mattern D.J."/>
            <person name="Walther G."/>
            <person name="Guthke R."/>
            <person name="Scherlach K."/>
            <person name="Martin K."/>
            <person name="Brakhage A.A."/>
            <person name="Petzke L."/>
            <person name="Valiante V."/>
        </authorList>
    </citation>
    <scope>NUCLEOTIDE SEQUENCE [LARGE SCALE GENOMIC DNA]</scope>
    <source>
        <strain evidence="7">SF006504</strain>
    </source>
</reference>
<keyword evidence="7" id="KW-1185">Reference proteome</keyword>
<feature type="domain" description="Zn(2)-C6 fungal-type" evidence="5">
    <location>
        <begin position="62"/>
        <end position="91"/>
    </location>
</feature>
<organism evidence="6 7">
    <name type="scientific">Aspergillus calidoustus</name>
    <dbReference type="NCBI Taxonomy" id="454130"/>
    <lineage>
        <taxon>Eukaryota</taxon>
        <taxon>Fungi</taxon>
        <taxon>Dikarya</taxon>
        <taxon>Ascomycota</taxon>
        <taxon>Pezizomycotina</taxon>
        <taxon>Eurotiomycetes</taxon>
        <taxon>Eurotiomycetidae</taxon>
        <taxon>Eurotiales</taxon>
        <taxon>Aspergillaceae</taxon>
        <taxon>Aspergillus</taxon>
        <taxon>Aspergillus subgen. Nidulantes</taxon>
    </lineage>
</organism>
<dbReference type="Pfam" id="PF00172">
    <property type="entry name" value="Zn_clus"/>
    <property type="match status" value="1"/>
</dbReference>
<dbReference type="GO" id="GO:0008270">
    <property type="term" value="F:zinc ion binding"/>
    <property type="evidence" value="ECO:0007669"/>
    <property type="project" value="InterPro"/>
</dbReference>
<dbReference type="GO" id="GO:0003677">
    <property type="term" value="F:DNA binding"/>
    <property type="evidence" value="ECO:0007669"/>
    <property type="project" value="UniProtKB-KW"/>
</dbReference>
<dbReference type="GO" id="GO:0000981">
    <property type="term" value="F:DNA-binding transcription factor activity, RNA polymerase II-specific"/>
    <property type="evidence" value="ECO:0007669"/>
    <property type="project" value="InterPro"/>
</dbReference>
<sequence length="344" mass="37803">MSSKMSRQPKLRPKSHIEGFPDGVYDFPTLSSLSEHGHHMALSEDKPDQRVFRVKRKHVLKACDRCRVKKTKCDGKQPCNRCSSYNHPCLFRERKATQAKVYSRGFVEMLESHHSLVVKALQRLYKLCTSKEGFPGEPLVEASDGFPLTHAILDRLGLIKQAEDSSKNGSHDSEDLEYLRVLSNSTDCCATADPSPEPVTPPDPAPNISSLVQLSPAGAAPVKWEYQSVQSEPYPGYPHAEFRGAPLPRPILETVTSSSDVKCTAPVHSPVTALPNPYIYYGENNCSAESTDNGLSPIVTTSGGLPAVTAAGLPVEMVGNYNMHLPEQTVYHQPLTTGWAYPCE</sequence>
<dbReference type="AlphaFoldDB" id="A0A0U5GUE7"/>
<dbReference type="EMBL" id="CDMC01000007">
    <property type="protein sequence ID" value="CEN62420.1"/>
    <property type="molecule type" value="Genomic_DNA"/>
</dbReference>
<dbReference type="InterPro" id="IPR036864">
    <property type="entry name" value="Zn2-C6_fun-type_DNA-bd_sf"/>
</dbReference>
<protein>
    <recommendedName>
        <fullName evidence="5">Zn(2)-C6 fungal-type domain-containing protein</fullName>
    </recommendedName>
</protein>
<proteinExistence type="predicted"/>
<dbReference type="CDD" id="cd00067">
    <property type="entry name" value="GAL4"/>
    <property type="match status" value="1"/>
</dbReference>
<keyword evidence="4" id="KW-0539">Nucleus</keyword>
<dbReference type="Gene3D" id="4.10.240.10">
    <property type="entry name" value="Zn(2)-C6 fungal-type DNA-binding domain"/>
    <property type="match status" value="1"/>
</dbReference>
<keyword evidence="3" id="KW-0804">Transcription</keyword>
<dbReference type="PROSITE" id="PS50048">
    <property type="entry name" value="ZN2_CY6_FUNGAL_2"/>
    <property type="match status" value="1"/>
</dbReference>
<evidence type="ECO:0000256" key="1">
    <source>
        <dbReference type="ARBA" id="ARBA00023015"/>
    </source>
</evidence>
<evidence type="ECO:0000256" key="4">
    <source>
        <dbReference type="ARBA" id="ARBA00023242"/>
    </source>
</evidence>